<dbReference type="SUPFAM" id="SSF52540">
    <property type="entry name" value="P-loop containing nucleoside triphosphate hydrolases"/>
    <property type="match status" value="1"/>
</dbReference>
<dbReference type="AlphaFoldDB" id="A0A4Q7ZPR2"/>
<keyword evidence="2" id="KW-1185">Reference proteome</keyword>
<dbReference type="OrthoDB" id="3575979at2"/>
<keyword evidence="1" id="KW-0808">Transferase</keyword>
<name>A0A4Q7ZPR2_9ACTN</name>
<dbReference type="InterPro" id="IPR027417">
    <property type="entry name" value="P-loop_NTPase"/>
</dbReference>
<dbReference type="Gene3D" id="3.40.50.300">
    <property type="entry name" value="P-loop containing nucleotide triphosphate hydrolases"/>
    <property type="match status" value="1"/>
</dbReference>
<protein>
    <submittedName>
        <fullName evidence="1">Guanylate kinase</fullName>
    </submittedName>
</protein>
<proteinExistence type="predicted"/>
<dbReference type="GO" id="GO:0016301">
    <property type="term" value="F:kinase activity"/>
    <property type="evidence" value="ECO:0007669"/>
    <property type="project" value="UniProtKB-KW"/>
</dbReference>
<keyword evidence="1" id="KW-0418">Kinase</keyword>
<comment type="caution">
    <text evidence="1">The sequence shown here is derived from an EMBL/GenBank/DDBJ whole genome shotgun (WGS) entry which is preliminary data.</text>
</comment>
<evidence type="ECO:0000313" key="2">
    <source>
        <dbReference type="Proteomes" id="UP000292564"/>
    </source>
</evidence>
<accession>A0A4Q7ZPR2</accession>
<organism evidence="1 2">
    <name type="scientific">Krasilnikovia cinnamomea</name>
    <dbReference type="NCBI Taxonomy" id="349313"/>
    <lineage>
        <taxon>Bacteria</taxon>
        <taxon>Bacillati</taxon>
        <taxon>Actinomycetota</taxon>
        <taxon>Actinomycetes</taxon>
        <taxon>Micromonosporales</taxon>
        <taxon>Micromonosporaceae</taxon>
        <taxon>Krasilnikovia</taxon>
    </lineage>
</organism>
<reference evidence="1 2" key="1">
    <citation type="submission" date="2019-02" db="EMBL/GenBank/DDBJ databases">
        <title>Sequencing the genomes of 1000 actinobacteria strains.</title>
        <authorList>
            <person name="Klenk H.-P."/>
        </authorList>
    </citation>
    <scope>NUCLEOTIDE SEQUENCE [LARGE SCALE GENOMIC DNA]</scope>
    <source>
        <strain evidence="1 2">DSM 45162</strain>
    </source>
</reference>
<sequence>MRGVILYGPPASGKDTVTKALHKIDPSYQLFPRIKIGSGRTTGYRMVSGEVADALRARGDIVWENARYSSRYLIDRPHLLAHLGQFYTVVHLGQVPAVAEVVRATPDATWHVVFLWCPRDVAATRIRARATGDDSARLAAWDATEPLPDADLFLDTSLVSAEDAARQIMSFPRNAR</sequence>
<evidence type="ECO:0000313" key="1">
    <source>
        <dbReference type="EMBL" id="RZU52523.1"/>
    </source>
</evidence>
<gene>
    <name evidence="1" type="ORF">EV385_4389</name>
</gene>
<dbReference type="Proteomes" id="UP000292564">
    <property type="component" value="Unassembled WGS sequence"/>
</dbReference>
<dbReference type="EMBL" id="SHKY01000001">
    <property type="protein sequence ID" value="RZU52523.1"/>
    <property type="molecule type" value="Genomic_DNA"/>
</dbReference>